<protein>
    <submittedName>
        <fullName evidence="2">Uncharacterized protein</fullName>
    </submittedName>
</protein>
<evidence type="ECO:0000313" key="3">
    <source>
        <dbReference type="Proteomes" id="UP000266841"/>
    </source>
</evidence>
<feature type="compositionally biased region" description="Basic residues" evidence="1">
    <location>
        <begin position="19"/>
        <end position="35"/>
    </location>
</feature>
<organism evidence="2 3">
    <name type="scientific">Thalassiosira oceanica</name>
    <name type="common">Marine diatom</name>
    <dbReference type="NCBI Taxonomy" id="159749"/>
    <lineage>
        <taxon>Eukaryota</taxon>
        <taxon>Sar</taxon>
        <taxon>Stramenopiles</taxon>
        <taxon>Ochrophyta</taxon>
        <taxon>Bacillariophyta</taxon>
        <taxon>Coscinodiscophyceae</taxon>
        <taxon>Thalassiosirophycidae</taxon>
        <taxon>Thalassiosirales</taxon>
        <taxon>Thalassiosiraceae</taxon>
        <taxon>Thalassiosira</taxon>
    </lineage>
</organism>
<proteinExistence type="predicted"/>
<dbReference type="AlphaFoldDB" id="K0RZQ0"/>
<evidence type="ECO:0000313" key="2">
    <source>
        <dbReference type="EMBL" id="EJK54226.1"/>
    </source>
</evidence>
<dbReference type="EMBL" id="AGNL01036164">
    <property type="protein sequence ID" value="EJK54226.1"/>
    <property type="molecule type" value="Genomic_DNA"/>
</dbReference>
<gene>
    <name evidence="2" type="ORF">THAOC_26172</name>
</gene>
<evidence type="ECO:0000256" key="1">
    <source>
        <dbReference type="SAM" id="MobiDB-lite"/>
    </source>
</evidence>
<name>K0RZQ0_THAOC</name>
<feature type="compositionally biased region" description="Basic and acidic residues" evidence="1">
    <location>
        <begin position="40"/>
        <end position="49"/>
    </location>
</feature>
<keyword evidence="3" id="KW-1185">Reference proteome</keyword>
<feature type="non-terminal residue" evidence="2">
    <location>
        <position position="1"/>
    </location>
</feature>
<reference evidence="2 3" key="1">
    <citation type="journal article" date="2012" name="Genome Biol.">
        <title>Genome and low-iron response of an oceanic diatom adapted to chronic iron limitation.</title>
        <authorList>
            <person name="Lommer M."/>
            <person name="Specht M."/>
            <person name="Roy A.S."/>
            <person name="Kraemer L."/>
            <person name="Andreson R."/>
            <person name="Gutowska M.A."/>
            <person name="Wolf J."/>
            <person name="Bergner S.V."/>
            <person name="Schilhabel M.B."/>
            <person name="Klostermeier U.C."/>
            <person name="Beiko R.G."/>
            <person name="Rosenstiel P."/>
            <person name="Hippler M."/>
            <person name="Laroche J."/>
        </authorList>
    </citation>
    <scope>NUCLEOTIDE SEQUENCE [LARGE SCALE GENOMIC DNA]</scope>
    <source>
        <strain evidence="2 3">CCMP1005</strain>
    </source>
</reference>
<accession>K0RZQ0</accession>
<feature type="region of interest" description="Disordered" evidence="1">
    <location>
        <begin position="8"/>
        <end position="72"/>
    </location>
</feature>
<dbReference type="Proteomes" id="UP000266841">
    <property type="component" value="Unassembled WGS sequence"/>
</dbReference>
<comment type="caution">
    <text evidence="2">The sequence shown here is derived from an EMBL/GenBank/DDBJ whole genome shotgun (WGS) entry which is preliminary data.</text>
</comment>
<sequence>VCCEKVKKGTLLGGDSSRGRPHHAQSGRRQLHRRSPSADLRARGLERARQGLLQHQQQAVISGERPPSQPQLGGRFVAITIHPSPGPAVRARFVDKSRGPTLRTTHDRLFVEICSRRQRRRLDGDRHR</sequence>